<dbReference type="GO" id="GO:0016462">
    <property type="term" value="F:pyrophosphatase activity"/>
    <property type="evidence" value="ECO:0007669"/>
    <property type="project" value="InterPro"/>
</dbReference>
<dbReference type="KEGG" id="qsa:O6P43_006117"/>
<dbReference type="GO" id="GO:0005634">
    <property type="term" value="C:nucleus"/>
    <property type="evidence" value="ECO:0007669"/>
    <property type="project" value="TreeGrafter"/>
</dbReference>
<dbReference type="InterPro" id="IPR015797">
    <property type="entry name" value="NUDIX_hydrolase-like_dom_sf"/>
</dbReference>
<comment type="similarity">
    <text evidence="3">Belongs to the Nudix hydrolase family.</text>
</comment>
<accession>A0AAD7Q7J4</accession>
<name>A0AAD7Q7J4_QUISA</name>
<dbReference type="Proteomes" id="UP001163823">
    <property type="component" value="Chromosome 3"/>
</dbReference>
<comment type="subcellular location">
    <subcellularLocation>
        <location evidence="2">Mitochondrion</location>
    </subcellularLocation>
</comment>
<dbReference type="PROSITE" id="PS00893">
    <property type="entry name" value="NUDIX_BOX"/>
    <property type="match status" value="1"/>
</dbReference>
<keyword evidence="7" id="KW-0809">Transit peptide</keyword>
<reference evidence="10" key="1">
    <citation type="journal article" date="2023" name="Science">
        <title>Elucidation of the pathway for biosynthesis of saponin adjuvants from the soapbark tree.</title>
        <authorList>
            <person name="Reed J."/>
            <person name="Orme A."/>
            <person name="El-Demerdash A."/>
            <person name="Owen C."/>
            <person name="Martin L.B.B."/>
            <person name="Misra R.C."/>
            <person name="Kikuchi S."/>
            <person name="Rejzek M."/>
            <person name="Martin A.C."/>
            <person name="Harkess A."/>
            <person name="Leebens-Mack J."/>
            <person name="Louveau T."/>
            <person name="Stephenson M.J."/>
            <person name="Osbourn A."/>
        </authorList>
    </citation>
    <scope>NUCLEOTIDE SEQUENCE</scope>
    <source>
        <strain evidence="10">S10</strain>
    </source>
</reference>
<proteinExistence type="inferred from homology"/>
<dbReference type="CDD" id="cd04666">
    <property type="entry name" value="NUDIX_DIPP2_like_Nudt4"/>
    <property type="match status" value="1"/>
</dbReference>
<keyword evidence="4" id="KW-0479">Metal-binding</keyword>
<keyword evidence="6" id="KW-0460">Magnesium</keyword>
<comment type="caution">
    <text evidence="10">The sequence shown here is derived from an EMBL/GenBank/DDBJ whole genome shotgun (WGS) entry which is preliminary data.</text>
</comment>
<evidence type="ECO:0000313" key="11">
    <source>
        <dbReference type="Proteomes" id="UP001163823"/>
    </source>
</evidence>
<evidence type="ECO:0000256" key="3">
    <source>
        <dbReference type="ARBA" id="ARBA00005582"/>
    </source>
</evidence>
<dbReference type="PANTHER" id="PTHR12629">
    <property type="entry name" value="DIPHOSPHOINOSITOL POLYPHOSPHATE PHOSPHOHYDROLASE"/>
    <property type="match status" value="1"/>
</dbReference>
<dbReference type="PROSITE" id="PS51462">
    <property type="entry name" value="NUDIX"/>
    <property type="match status" value="1"/>
</dbReference>
<dbReference type="Gene3D" id="3.90.79.10">
    <property type="entry name" value="Nucleoside Triphosphate Pyrophosphohydrolase"/>
    <property type="match status" value="1"/>
</dbReference>
<feature type="domain" description="Nudix hydrolase" evidence="9">
    <location>
        <begin position="19"/>
        <end position="164"/>
    </location>
</feature>
<evidence type="ECO:0000256" key="5">
    <source>
        <dbReference type="ARBA" id="ARBA00022801"/>
    </source>
</evidence>
<dbReference type="SUPFAM" id="SSF55811">
    <property type="entry name" value="Nudix"/>
    <property type="match status" value="1"/>
</dbReference>
<sequence length="234" mass="27114">MSCLLARTGRHRQRYDENNFRLVSGCIPYRFREDTKDDMSDTEKIIEVLMVSSPNRDDLVFPKGGWEDDETVLEAARREALEEAGVRGILREVPLGRWDFRSKSSQDVCSLQGGCRGYMFALEVTEELEIWPEQGNRNRKWLNIQDAFRLCRYEWMRMALEEFLKVMTEDGKLKMQVEIIVPNSIPVSDVVGDCQIMSSSCCVKPSATQHRVGLCNESMVHRNSFQFEKEQTVK</sequence>
<evidence type="ECO:0000256" key="4">
    <source>
        <dbReference type="ARBA" id="ARBA00022723"/>
    </source>
</evidence>
<dbReference type="FunFam" id="3.90.79.10:FF:000030">
    <property type="entry name" value="Nudix hydrolase 13 mitochondrial"/>
    <property type="match status" value="1"/>
</dbReference>
<evidence type="ECO:0000259" key="9">
    <source>
        <dbReference type="PROSITE" id="PS51462"/>
    </source>
</evidence>
<evidence type="ECO:0000256" key="1">
    <source>
        <dbReference type="ARBA" id="ARBA00001946"/>
    </source>
</evidence>
<dbReference type="Pfam" id="PF00293">
    <property type="entry name" value="NUDIX"/>
    <property type="match status" value="1"/>
</dbReference>
<evidence type="ECO:0000256" key="6">
    <source>
        <dbReference type="ARBA" id="ARBA00022842"/>
    </source>
</evidence>
<evidence type="ECO:0000256" key="2">
    <source>
        <dbReference type="ARBA" id="ARBA00004173"/>
    </source>
</evidence>
<dbReference type="AlphaFoldDB" id="A0AAD7Q7J4"/>
<keyword evidence="11" id="KW-1185">Reference proteome</keyword>
<dbReference type="InterPro" id="IPR020084">
    <property type="entry name" value="NUDIX_hydrolase_CS"/>
</dbReference>
<keyword evidence="5 10" id="KW-0378">Hydrolase</keyword>
<evidence type="ECO:0000256" key="8">
    <source>
        <dbReference type="ARBA" id="ARBA00023128"/>
    </source>
</evidence>
<dbReference type="GO" id="GO:0005739">
    <property type="term" value="C:mitochondrion"/>
    <property type="evidence" value="ECO:0007669"/>
    <property type="project" value="UniProtKB-SubCell"/>
</dbReference>
<dbReference type="InterPro" id="IPR047198">
    <property type="entry name" value="DDP-like_NUDIX"/>
</dbReference>
<keyword evidence="8" id="KW-0496">Mitochondrion</keyword>
<dbReference type="GO" id="GO:0046872">
    <property type="term" value="F:metal ion binding"/>
    <property type="evidence" value="ECO:0007669"/>
    <property type="project" value="UniProtKB-KW"/>
</dbReference>
<dbReference type="InterPro" id="IPR000086">
    <property type="entry name" value="NUDIX_hydrolase_dom"/>
</dbReference>
<organism evidence="10 11">
    <name type="scientific">Quillaja saponaria</name>
    <name type="common">Soap bark tree</name>
    <dbReference type="NCBI Taxonomy" id="32244"/>
    <lineage>
        <taxon>Eukaryota</taxon>
        <taxon>Viridiplantae</taxon>
        <taxon>Streptophyta</taxon>
        <taxon>Embryophyta</taxon>
        <taxon>Tracheophyta</taxon>
        <taxon>Spermatophyta</taxon>
        <taxon>Magnoliopsida</taxon>
        <taxon>eudicotyledons</taxon>
        <taxon>Gunneridae</taxon>
        <taxon>Pentapetalae</taxon>
        <taxon>rosids</taxon>
        <taxon>fabids</taxon>
        <taxon>Fabales</taxon>
        <taxon>Quillajaceae</taxon>
        <taxon>Quillaja</taxon>
    </lineage>
</organism>
<comment type="cofactor">
    <cofactor evidence="1">
        <name>Mg(2+)</name>
        <dbReference type="ChEBI" id="CHEBI:18420"/>
    </cofactor>
</comment>
<dbReference type="PANTHER" id="PTHR12629:SF58">
    <property type="entry name" value="NUDIX HYDROLASE 12, MITOCHONDRIAL"/>
    <property type="match status" value="1"/>
</dbReference>
<evidence type="ECO:0000256" key="7">
    <source>
        <dbReference type="ARBA" id="ARBA00022946"/>
    </source>
</evidence>
<dbReference type="EMBL" id="JARAOO010000003">
    <property type="protein sequence ID" value="KAJ7976320.1"/>
    <property type="molecule type" value="Genomic_DNA"/>
</dbReference>
<protein>
    <submittedName>
        <fullName evidence="10">Nudix hydrolase</fullName>
    </submittedName>
</protein>
<gene>
    <name evidence="10" type="ORF">O6P43_006117</name>
</gene>
<evidence type="ECO:0000313" key="10">
    <source>
        <dbReference type="EMBL" id="KAJ7976320.1"/>
    </source>
</evidence>